<evidence type="ECO:0000256" key="1">
    <source>
        <dbReference type="ARBA" id="ARBA00006484"/>
    </source>
</evidence>
<dbReference type="InterPro" id="IPR036291">
    <property type="entry name" value="NAD(P)-bd_dom_sf"/>
</dbReference>
<accession>A0A2T0QCN0</accession>
<dbReference type="Gene3D" id="3.40.50.720">
    <property type="entry name" value="NAD(P)-binding Rossmann-like Domain"/>
    <property type="match status" value="1"/>
</dbReference>
<gene>
    <name evidence="4" type="ORF">CLV72_101214</name>
</gene>
<evidence type="ECO:0000256" key="2">
    <source>
        <dbReference type="ARBA" id="ARBA00023002"/>
    </source>
</evidence>
<dbReference type="Proteomes" id="UP000237846">
    <property type="component" value="Unassembled WGS sequence"/>
</dbReference>
<dbReference type="AlphaFoldDB" id="A0A2T0QCN0"/>
<keyword evidence="5" id="KW-1185">Reference proteome</keyword>
<dbReference type="PRINTS" id="PR00081">
    <property type="entry name" value="GDHRDH"/>
</dbReference>
<dbReference type="PANTHER" id="PTHR43639:SF1">
    <property type="entry name" value="SHORT-CHAIN DEHYDROGENASE_REDUCTASE FAMILY PROTEIN"/>
    <property type="match status" value="1"/>
</dbReference>
<dbReference type="Pfam" id="PF13561">
    <property type="entry name" value="adh_short_C2"/>
    <property type="match status" value="1"/>
</dbReference>
<comment type="similarity">
    <text evidence="1">Belongs to the short-chain dehydrogenases/reductases (SDR) family.</text>
</comment>
<dbReference type="InterPro" id="IPR057326">
    <property type="entry name" value="KR_dom"/>
</dbReference>
<reference evidence="4 5" key="1">
    <citation type="submission" date="2018-03" db="EMBL/GenBank/DDBJ databases">
        <title>Genomic Encyclopedia of Archaeal and Bacterial Type Strains, Phase II (KMG-II): from individual species to whole genera.</title>
        <authorList>
            <person name="Goeker M."/>
        </authorList>
    </citation>
    <scope>NUCLEOTIDE SEQUENCE [LARGE SCALE GENOMIC DNA]</scope>
    <source>
        <strain evidence="4 5">DSM 45601</strain>
    </source>
</reference>
<dbReference type="SUPFAM" id="SSF51735">
    <property type="entry name" value="NAD(P)-binding Rossmann-fold domains"/>
    <property type="match status" value="1"/>
</dbReference>
<protein>
    <submittedName>
        <fullName evidence="4">NAD(P)-dependent dehydrogenase (Short-subunit alcohol dehydrogenase family)</fullName>
    </submittedName>
</protein>
<proteinExistence type="inferred from homology"/>
<dbReference type="GO" id="GO:0016491">
    <property type="term" value="F:oxidoreductase activity"/>
    <property type="evidence" value="ECO:0007669"/>
    <property type="project" value="UniProtKB-KW"/>
</dbReference>
<dbReference type="EMBL" id="PVZC01000001">
    <property type="protein sequence ID" value="PRY01631.1"/>
    <property type="molecule type" value="Genomic_DNA"/>
</dbReference>
<sequence>MPFDFTGAVVCVTGGGRGVGRTLAQRFAAAGAHVVVNYFRDRAAAEDTLAAITERGGSAEAVRASVARREGVDRLFDRVEAAHGRLDVLVCNAASGAFRPLAELSEKDWARAVDTNLRGALWCARRAAPLMPSGGAIVTLSSSGASRPLRDYAAIGVSKAAVEALTRYLALEYGPRGIRVNAASAGPLESDAIRMFPRAEELAEAAVASTPLGRLGTAADLADLVLFLASPSAGWITGQTVLADGGLSVGAGALGALAGGRFEVG</sequence>
<evidence type="ECO:0000259" key="3">
    <source>
        <dbReference type="SMART" id="SM00822"/>
    </source>
</evidence>
<dbReference type="SMART" id="SM00822">
    <property type="entry name" value="PKS_KR"/>
    <property type="match status" value="1"/>
</dbReference>
<dbReference type="FunFam" id="3.40.50.720:FF:000084">
    <property type="entry name" value="Short-chain dehydrogenase reductase"/>
    <property type="match status" value="1"/>
</dbReference>
<evidence type="ECO:0000313" key="4">
    <source>
        <dbReference type="EMBL" id="PRY01631.1"/>
    </source>
</evidence>
<keyword evidence="2" id="KW-0560">Oxidoreductase</keyword>
<dbReference type="PANTHER" id="PTHR43639">
    <property type="entry name" value="OXIDOREDUCTASE, SHORT-CHAIN DEHYDROGENASE/REDUCTASE FAMILY (AFU_ORTHOLOGUE AFUA_5G02870)"/>
    <property type="match status" value="1"/>
</dbReference>
<feature type="domain" description="Ketoreductase" evidence="3">
    <location>
        <begin position="8"/>
        <end position="186"/>
    </location>
</feature>
<organism evidence="4 5">
    <name type="scientific">Allonocardiopsis opalescens</name>
    <dbReference type="NCBI Taxonomy" id="1144618"/>
    <lineage>
        <taxon>Bacteria</taxon>
        <taxon>Bacillati</taxon>
        <taxon>Actinomycetota</taxon>
        <taxon>Actinomycetes</taxon>
        <taxon>Streptosporangiales</taxon>
        <taxon>Allonocardiopsis</taxon>
    </lineage>
</organism>
<dbReference type="InterPro" id="IPR002347">
    <property type="entry name" value="SDR_fam"/>
</dbReference>
<comment type="caution">
    <text evidence="4">The sequence shown here is derived from an EMBL/GenBank/DDBJ whole genome shotgun (WGS) entry which is preliminary data.</text>
</comment>
<name>A0A2T0QCN0_9ACTN</name>
<evidence type="ECO:0000313" key="5">
    <source>
        <dbReference type="Proteomes" id="UP000237846"/>
    </source>
</evidence>